<evidence type="ECO:0000256" key="8">
    <source>
        <dbReference type="ARBA" id="ARBA00023034"/>
    </source>
</evidence>
<evidence type="ECO:0000256" key="9">
    <source>
        <dbReference type="ARBA" id="ARBA00023136"/>
    </source>
</evidence>
<name>A0A8B9NLG9_9AVES</name>
<sequence>MPPPPALRHRSRPSQLKFPQYFNSPAPQGNRPAACATEDGPERPLVKAARVLPSGRGSSLSRAEPPPPPPAPPPRQRAGEPRRQPPTEPLPPSPGNLPGERRAARLRGKFGGKPVPSERPRRPPATSPCRPGGQGPGQRPRWEGGADGGGGAGLRARGGAESPCGCHGRLPLPAASLKYYGAAVAAAGAATERTMRAVVALAAALGSLLLGGCLLRLGGQQPLRARGWEEDAGVATVTPKVVRALRSPLTPLPQTENRTTVNKKGIYQFEQASKCKAIQDNILSSSIKKKRYSEDYYLHIVTKLQNCTWIRRQEESTKFRSELASCCDAVHNFIASQNNSPLGSNMSYEVDSKKTILITEDIFKMLPVSSPLSVYPFKTCAVVGNGGILKNSSCGAEIDHSDFVFRCNLPPTTGSITKDVGNKTNLVTVNPSIIAQKYNKLNEKKTEFLENIAVYGDAFLLLPAFSFRSNTATSFKVYHTLQEFKATQRAIFFHPTYLKSLAQFWRTKGVKAYRLSSGFMITSAALELCENVKLYGFWPFSKSTEKMPISHHYYDNQLPKPGFHAMPKEYNQILQLHGKGILKLQFGKCESD</sequence>
<keyword evidence="11" id="KW-0325">Glycoprotein</keyword>
<keyword evidence="10" id="KW-1015">Disulfide bond</keyword>
<evidence type="ECO:0000256" key="1">
    <source>
        <dbReference type="ARBA" id="ARBA00004323"/>
    </source>
</evidence>
<evidence type="ECO:0000256" key="5">
    <source>
        <dbReference type="ARBA" id="ARBA00022692"/>
    </source>
</evidence>
<accession>A0A8B9NLG9</accession>
<evidence type="ECO:0000256" key="2">
    <source>
        <dbReference type="ARBA" id="ARBA00006003"/>
    </source>
</evidence>
<keyword evidence="7" id="KW-1133">Transmembrane helix</keyword>
<evidence type="ECO:0000256" key="4">
    <source>
        <dbReference type="ARBA" id="ARBA00022679"/>
    </source>
</evidence>
<keyword evidence="4" id="KW-0808">Transferase</keyword>
<dbReference type="Pfam" id="PF00777">
    <property type="entry name" value="Glyco_transf_29"/>
    <property type="match status" value="1"/>
</dbReference>
<comment type="similarity">
    <text evidence="2">Belongs to the glycosyltransferase 29 family.</text>
</comment>
<dbReference type="Gene3D" id="3.90.1480.20">
    <property type="entry name" value="Glycosyl transferase family 29"/>
    <property type="match status" value="1"/>
</dbReference>
<comment type="subcellular location">
    <subcellularLocation>
        <location evidence="1">Golgi apparatus membrane</location>
        <topology evidence="1">Single-pass type II membrane protein</topology>
    </subcellularLocation>
</comment>
<evidence type="ECO:0000313" key="14">
    <source>
        <dbReference type="Proteomes" id="UP000694541"/>
    </source>
</evidence>
<evidence type="ECO:0000256" key="11">
    <source>
        <dbReference type="ARBA" id="ARBA00023180"/>
    </source>
</evidence>
<evidence type="ECO:0000256" key="12">
    <source>
        <dbReference type="SAM" id="MobiDB-lite"/>
    </source>
</evidence>
<proteinExistence type="inferred from homology"/>
<reference evidence="13" key="2">
    <citation type="submission" date="2025-09" db="UniProtKB">
        <authorList>
            <consortium name="Ensembl"/>
        </authorList>
    </citation>
    <scope>IDENTIFICATION</scope>
</reference>
<reference evidence="13" key="1">
    <citation type="submission" date="2025-08" db="UniProtKB">
        <authorList>
            <consortium name="Ensembl"/>
        </authorList>
    </citation>
    <scope>IDENTIFICATION</scope>
</reference>
<feature type="region of interest" description="Disordered" evidence="12">
    <location>
        <begin position="1"/>
        <end position="163"/>
    </location>
</feature>
<feature type="compositionally biased region" description="Pro residues" evidence="12">
    <location>
        <begin position="86"/>
        <end position="95"/>
    </location>
</feature>
<dbReference type="GO" id="GO:0006491">
    <property type="term" value="P:N-glycan processing"/>
    <property type="evidence" value="ECO:0007669"/>
    <property type="project" value="TreeGrafter"/>
</dbReference>
<evidence type="ECO:0000256" key="6">
    <source>
        <dbReference type="ARBA" id="ARBA00022968"/>
    </source>
</evidence>
<dbReference type="CDD" id="cd23991">
    <property type="entry name" value="GT29_ST8SIA6"/>
    <property type="match status" value="1"/>
</dbReference>
<dbReference type="PANTHER" id="PTHR11987:SF29">
    <property type="entry name" value="ALPHA-2,8-SIALYLTRANSFERASE 8F"/>
    <property type="match status" value="1"/>
</dbReference>
<organism evidence="13 14">
    <name type="scientific">Accipiter nisus</name>
    <name type="common">Eurasian sparrowhawk</name>
    <dbReference type="NCBI Taxonomy" id="211598"/>
    <lineage>
        <taxon>Eukaryota</taxon>
        <taxon>Metazoa</taxon>
        <taxon>Chordata</taxon>
        <taxon>Craniata</taxon>
        <taxon>Vertebrata</taxon>
        <taxon>Euteleostomi</taxon>
        <taxon>Archelosauria</taxon>
        <taxon>Archosauria</taxon>
        <taxon>Dinosauria</taxon>
        <taxon>Saurischia</taxon>
        <taxon>Theropoda</taxon>
        <taxon>Coelurosauria</taxon>
        <taxon>Aves</taxon>
        <taxon>Neognathae</taxon>
        <taxon>Neoaves</taxon>
        <taxon>Telluraves</taxon>
        <taxon>Accipitrimorphae</taxon>
        <taxon>Accipitriformes</taxon>
        <taxon>Accipitridae</taxon>
        <taxon>Accipitrinae</taxon>
        <taxon>Accipiter</taxon>
    </lineage>
</organism>
<keyword evidence="6" id="KW-0735">Signal-anchor</keyword>
<dbReference type="Ensembl" id="ENSANIT00000025435.1">
    <property type="protein sequence ID" value="ENSANIP00000024612.1"/>
    <property type="gene ID" value="ENSANIG00000016653.1"/>
</dbReference>
<keyword evidence="3" id="KW-0328">Glycosyltransferase</keyword>
<keyword evidence="8" id="KW-0333">Golgi apparatus</keyword>
<evidence type="ECO:0000313" key="13">
    <source>
        <dbReference type="Ensembl" id="ENSANIP00000024612.1"/>
    </source>
</evidence>
<dbReference type="InterPro" id="IPR038578">
    <property type="entry name" value="GT29-like_sf"/>
</dbReference>
<evidence type="ECO:0000256" key="7">
    <source>
        <dbReference type="ARBA" id="ARBA00022989"/>
    </source>
</evidence>
<feature type="compositionally biased region" description="Pro residues" evidence="12">
    <location>
        <begin position="64"/>
        <end position="75"/>
    </location>
</feature>
<dbReference type="FunFam" id="3.90.1480.20:FF:000001">
    <property type="entry name" value="ST8 alpha-N-acetyl-neuraminide alpha-2,8-sialyltransferase 2"/>
    <property type="match status" value="1"/>
</dbReference>
<dbReference type="GO" id="GO:0009311">
    <property type="term" value="P:oligosaccharide metabolic process"/>
    <property type="evidence" value="ECO:0007669"/>
    <property type="project" value="TreeGrafter"/>
</dbReference>
<dbReference type="PANTHER" id="PTHR11987">
    <property type="entry name" value="ALPHA-2,8-SIALYLTRANSFERASE"/>
    <property type="match status" value="1"/>
</dbReference>
<dbReference type="InterPro" id="IPR050943">
    <property type="entry name" value="Glycosyltr_29_Sialyltrsf"/>
</dbReference>
<dbReference type="GO" id="GO:0003828">
    <property type="term" value="F:alpha-N-acetylneuraminate alpha-2,8-sialyltransferase activity"/>
    <property type="evidence" value="ECO:0007669"/>
    <property type="project" value="TreeGrafter"/>
</dbReference>
<keyword evidence="14" id="KW-1185">Reference proteome</keyword>
<dbReference type="GO" id="GO:0000139">
    <property type="term" value="C:Golgi membrane"/>
    <property type="evidence" value="ECO:0007669"/>
    <property type="project" value="UniProtKB-SubCell"/>
</dbReference>
<keyword evidence="9" id="KW-0472">Membrane</keyword>
<dbReference type="Proteomes" id="UP000694541">
    <property type="component" value="Unplaced"/>
</dbReference>
<protein>
    <submittedName>
        <fullName evidence="13">ST8 alpha-N-acetyl-neuraminide alpha-2,8-sialyltransferase 6</fullName>
    </submittedName>
</protein>
<evidence type="ECO:0000256" key="10">
    <source>
        <dbReference type="ARBA" id="ARBA00023157"/>
    </source>
</evidence>
<keyword evidence="5" id="KW-0812">Transmembrane</keyword>
<dbReference type="AlphaFoldDB" id="A0A8B9NLG9"/>
<evidence type="ECO:0000256" key="3">
    <source>
        <dbReference type="ARBA" id="ARBA00022676"/>
    </source>
</evidence>
<dbReference type="InterPro" id="IPR001675">
    <property type="entry name" value="Glyco_trans_29"/>
</dbReference>